<comment type="caution">
    <text evidence="2">The sequence shown here is derived from an EMBL/GenBank/DDBJ whole genome shotgun (WGS) entry which is preliminary data.</text>
</comment>
<reference evidence="2 3" key="1">
    <citation type="submission" date="2019-05" db="EMBL/GenBank/DDBJ databases">
        <title>Another draft genome of Portunus trituberculatus and its Hox gene families provides insights of decapod evolution.</title>
        <authorList>
            <person name="Jeong J.-H."/>
            <person name="Song I."/>
            <person name="Kim S."/>
            <person name="Choi T."/>
            <person name="Kim D."/>
            <person name="Ryu S."/>
            <person name="Kim W."/>
        </authorList>
    </citation>
    <scope>NUCLEOTIDE SEQUENCE [LARGE SCALE GENOMIC DNA]</scope>
    <source>
        <tissue evidence="2">Muscle</tissue>
    </source>
</reference>
<sequence>MHLPRNSQDEWLQHKTLHLILSEPKHVTPQTYNNPSHYEGKETILWVRFDYCDINDLARFRDKIEVNGNSPPLILIVGYACGVQRENCHGQKKIY</sequence>
<keyword evidence="3" id="KW-1185">Reference proteome</keyword>
<protein>
    <submittedName>
        <fullName evidence="2">Breast carcinoma-amplified sequence 3</fullName>
    </submittedName>
</protein>
<name>A0A5B7F6M0_PORTR</name>
<feature type="domain" description="BCAS3 WD40" evidence="1">
    <location>
        <begin position="42"/>
        <end position="84"/>
    </location>
</feature>
<evidence type="ECO:0000259" key="1">
    <source>
        <dbReference type="Pfam" id="PF21034"/>
    </source>
</evidence>
<dbReference type="OrthoDB" id="25778at2759"/>
<dbReference type="EMBL" id="VSRR010004836">
    <property type="protein sequence ID" value="MPC40849.1"/>
    <property type="molecule type" value="Genomic_DNA"/>
</dbReference>
<proteinExistence type="predicted"/>
<evidence type="ECO:0000313" key="3">
    <source>
        <dbReference type="Proteomes" id="UP000324222"/>
    </source>
</evidence>
<dbReference type="Pfam" id="PF21034">
    <property type="entry name" value="BCAS3_WD40"/>
    <property type="match status" value="1"/>
</dbReference>
<gene>
    <name evidence="2" type="primary">BCAS3</name>
    <name evidence="2" type="ORF">E2C01_034422</name>
</gene>
<accession>A0A5B7F6M0</accession>
<dbReference type="AlphaFoldDB" id="A0A5B7F6M0"/>
<evidence type="ECO:0000313" key="2">
    <source>
        <dbReference type="EMBL" id="MPC40849.1"/>
    </source>
</evidence>
<organism evidence="2 3">
    <name type="scientific">Portunus trituberculatus</name>
    <name type="common">Swimming crab</name>
    <name type="synonym">Neptunus trituberculatus</name>
    <dbReference type="NCBI Taxonomy" id="210409"/>
    <lineage>
        <taxon>Eukaryota</taxon>
        <taxon>Metazoa</taxon>
        <taxon>Ecdysozoa</taxon>
        <taxon>Arthropoda</taxon>
        <taxon>Crustacea</taxon>
        <taxon>Multicrustacea</taxon>
        <taxon>Malacostraca</taxon>
        <taxon>Eumalacostraca</taxon>
        <taxon>Eucarida</taxon>
        <taxon>Decapoda</taxon>
        <taxon>Pleocyemata</taxon>
        <taxon>Brachyura</taxon>
        <taxon>Eubrachyura</taxon>
        <taxon>Portunoidea</taxon>
        <taxon>Portunidae</taxon>
        <taxon>Portuninae</taxon>
        <taxon>Portunus</taxon>
    </lineage>
</organism>
<dbReference type="Proteomes" id="UP000324222">
    <property type="component" value="Unassembled WGS sequence"/>
</dbReference>
<dbReference type="InterPro" id="IPR048382">
    <property type="entry name" value="BCAS3_WD40"/>
</dbReference>